<evidence type="ECO:0000313" key="4">
    <source>
        <dbReference type="EMBL" id="KAE9618541.1"/>
    </source>
</evidence>
<feature type="compositionally biased region" description="Low complexity" evidence="2">
    <location>
        <begin position="8"/>
        <end position="24"/>
    </location>
</feature>
<dbReference type="Pfam" id="PF24670">
    <property type="entry name" value="DUF7653"/>
    <property type="match status" value="1"/>
</dbReference>
<organism evidence="4 5">
    <name type="scientific">Lupinus albus</name>
    <name type="common">White lupine</name>
    <name type="synonym">Lupinus termis</name>
    <dbReference type="NCBI Taxonomy" id="3870"/>
    <lineage>
        <taxon>Eukaryota</taxon>
        <taxon>Viridiplantae</taxon>
        <taxon>Streptophyta</taxon>
        <taxon>Embryophyta</taxon>
        <taxon>Tracheophyta</taxon>
        <taxon>Spermatophyta</taxon>
        <taxon>Magnoliopsida</taxon>
        <taxon>eudicotyledons</taxon>
        <taxon>Gunneridae</taxon>
        <taxon>Pentapetalae</taxon>
        <taxon>rosids</taxon>
        <taxon>fabids</taxon>
        <taxon>Fabales</taxon>
        <taxon>Fabaceae</taxon>
        <taxon>Papilionoideae</taxon>
        <taxon>50 kb inversion clade</taxon>
        <taxon>genistoids sensu lato</taxon>
        <taxon>core genistoids</taxon>
        <taxon>Genisteae</taxon>
        <taxon>Lupinus</taxon>
    </lineage>
</organism>
<proteinExistence type="predicted"/>
<dbReference type="AlphaFoldDB" id="A0A6A4QWN9"/>
<keyword evidence="5" id="KW-1185">Reference proteome</keyword>
<dbReference type="EMBL" id="WOCE01000002">
    <property type="protein sequence ID" value="KAE9618541.1"/>
    <property type="molecule type" value="Genomic_DNA"/>
</dbReference>
<feature type="compositionally biased region" description="Polar residues" evidence="2">
    <location>
        <begin position="128"/>
        <end position="137"/>
    </location>
</feature>
<evidence type="ECO:0000259" key="3">
    <source>
        <dbReference type="Pfam" id="PF24670"/>
    </source>
</evidence>
<dbReference type="PANTHER" id="PTHR47491:SF5">
    <property type="entry name" value="CAP-GLY DOMAIN LINKER"/>
    <property type="match status" value="1"/>
</dbReference>
<sequence length="922" mass="105980">MKRLFFFKSSASSSGSNPATPSKSTQKQVAWESLSDDGMNNEAHGKAEDHIQNHKDLISKSRKQVPDSPRSSRRLVSRSLSSSAIQFNDPSRSPSSSIASDPHHHFEHSSHYQALNSGKQKRDKATQLAVSSIQNSNGHERPGSASSSTCSSNTSRKTVDCYIDGEQQPEVSRLRNNSHRNNTRQGSYGMKLPPRFQHTAPNSPTARVKDKLRSHSHSEAKVNRLHFSSLDWTENGFGHESPRSLAKNVIERLSQSCDLDNPITIEDIYARSVNGHDSFSLDDSLPKSCFSNEPYRMKNDYHDNSEGLGCEDPEEDLDAELMRKSKEAEERVIVLSKKFEHENFFPDGLYDMPTLIQTIRNLAEEKISLAVEVSTNLRSQVADRISAREEIRRVKAEQEFRTRRLENEKNEMQSALEKELDRRSSDWSTKLEKYQLEEQRLRERVRELAEQNVSLQREVSSLSEREMESKSVVTYTDQQLKELTERSEEMKDEILDLRQNLLELQEKYTITEENRDCIRRSFDEKDKECKELHKSLTRLLRTCREQEKTITGLQDGYSEDFQKNLSSEMIDKHVAKMHMEQMRLTGVELALRKELESCKFEADSLRHENVTLLNRLKVDGEECIPGTFKLDKELWARICCLQNQGLKMLNESTYLCSDLLEFIKKKGGHLHQNIQLDIKFIENGLDGQFIIESETKIQGLKSGTEGLTRSLQMMSSLLKDKSSPLTSKFQPEFVDGDNLAKRNDQSSEDIIRTELKAECLVTSLFREKLYSKELEVEQMQAELATAVRGNDILRSEVQNTVDNLSTLKHKLKDLELQMLKKDDTINCLQSDLQEAMGELNMMRGILPQVSEEKDFMWEKVKEYNEQNMLLKSEMSELKKKIETLDEDILVKEGQITILKDSLDRKSFDLLGSPDSMHDLLLR</sequence>
<feature type="compositionally biased region" description="Low complexity" evidence="2">
    <location>
        <begin position="144"/>
        <end position="155"/>
    </location>
</feature>
<accession>A0A6A4QWN9</accession>
<dbReference type="Proteomes" id="UP000447434">
    <property type="component" value="Chromosome 2"/>
</dbReference>
<gene>
    <name evidence="4" type="ORF">Lalb_Chr02g0143821</name>
</gene>
<feature type="region of interest" description="Disordered" evidence="2">
    <location>
        <begin position="1"/>
        <end position="206"/>
    </location>
</feature>
<feature type="compositionally biased region" description="Basic and acidic residues" evidence="2">
    <location>
        <begin position="101"/>
        <end position="110"/>
    </location>
</feature>
<dbReference type="InterPro" id="IPR056070">
    <property type="entry name" value="DUF7653"/>
</dbReference>
<name>A0A6A4QWN9_LUPAL</name>
<feature type="domain" description="DUF7653" evidence="3">
    <location>
        <begin position="590"/>
        <end position="722"/>
    </location>
</feature>
<feature type="coiled-coil region" evidence="1">
    <location>
        <begin position="860"/>
        <end position="894"/>
    </location>
</feature>
<feature type="coiled-coil region" evidence="1">
    <location>
        <begin position="388"/>
        <end position="514"/>
    </location>
</feature>
<feature type="compositionally biased region" description="Basic and acidic residues" evidence="2">
    <location>
        <begin position="43"/>
        <end position="59"/>
    </location>
</feature>
<keyword evidence="1" id="KW-0175">Coiled coil</keyword>
<evidence type="ECO:0000256" key="2">
    <source>
        <dbReference type="SAM" id="MobiDB-lite"/>
    </source>
</evidence>
<evidence type="ECO:0000313" key="5">
    <source>
        <dbReference type="Proteomes" id="UP000447434"/>
    </source>
</evidence>
<dbReference type="PANTHER" id="PTHR47491">
    <property type="entry name" value="CAP-GLY DOMAIN LINKER"/>
    <property type="match status" value="1"/>
</dbReference>
<reference evidence="5" key="1">
    <citation type="journal article" date="2020" name="Nat. Commun.">
        <title>Genome sequence of the cluster root forming white lupin.</title>
        <authorList>
            <person name="Hufnagel B."/>
            <person name="Marques A."/>
            <person name="Soriano A."/>
            <person name="Marques L."/>
            <person name="Divol F."/>
            <person name="Doumas P."/>
            <person name="Sallet E."/>
            <person name="Mancinotti D."/>
            <person name="Carrere S."/>
            <person name="Marande W."/>
            <person name="Arribat S."/>
            <person name="Keller J."/>
            <person name="Huneau C."/>
            <person name="Blein T."/>
            <person name="Aime D."/>
            <person name="Laguerre M."/>
            <person name="Taylor J."/>
            <person name="Schubert V."/>
            <person name="Nelson M."/>
            <person name="Geu-Flores F."/>
            <person name="Crespi M."/>
            <person name="Gallardo-Guerrero K."/>
            <person name="Delaux P.-M."/>
            <person name="Salse J."/>
            <person name="Berges H."/>
            <person name="Guyot R."/>
            <person name="Gouzy J."/>
            <person name="Peret B."/>
        </authorList>
    </citation>
    <scope>NUCLEOTIDE SEQUENCE [LARGE SCALE GENOMIC DNA]</scope>
    <source>
        <strain evidence="5">cv. Amiga</strain>
    </source>
</reference>
<evidence type="ECO:0000256" key="1">
    <source>
        <dbReference type="SAM" id="Coils"/>
    </source>
</evidence>
<comment type="caution">
    <text evidence="4">The sequence shown here is derived from an EMBL/GenBank/DDBJ whole genome shotgun (WGS) entry which is preliminary data.</text>
</comment>
<protein>
    <recommendedName>
        <fullName evidence="3">DUF7653 domain-containing protein</fullName>
    </recommendedName>
</protein>
<feature type="compositionally biased region" description="Low complexity" evidence="2">
    <location>
        <begin position="90"/>
        <end position="100"/>
    </location>
</feature>
<dbReference type="OrthoDB" id="1938127at2759"/>